<comment type="function">
    <text evidence="9">Encapsidates the genome, protecting it from nucleases. The encapsidated genomic RNA is termed the nucleocapsid (NC) and serves as template for viral transcription and replication.</text>
</comment>
<comment type="subcellular location">
    <subcellularLocation>
        <location evidence="9">Virion</location>
    </subcellularLocation>
    <subcellularLocation>
        <location evidence="9">Host cytoplasm</location>
    </subcellularLocation>
</comment>
<evidence type="ECO:0000313" key="11">
    <source>
        <dbReference type="Proteomes" id="UP000203340"/>
    </source>
</evidence>
<keyword evidence="11" id="KW-1185">Reference proteome</keyword>
<gene>
    <name evidence="10" type="primary">N</name>
</gene>
<keyword evidence="2 9" id="KW-1139">Helical capsid protein</keyword>
<evidence type="ECO:0000256" key="7">
    <source>
        <dbReference type="ARBA" id="ARBA00023274"/>
    </source>
</evidence>
<keyword evidence="9" id="KW-1035">Host cytoplasm</keyword>
<dbReference type="InterPro" id="IPR004902">
    <property type="entry name" value="Rhabdo_ncap_2"/>
</dbReference>
<dbReference type="GO" id="GO:0030430">
    <property type="term" value="C:host cell cytoplasm"/>
    <property type="evidence" value="ECO:0007669"/>
    <property type="project" value="UniProtKB-SubCell"/>
</dbReference>
<comment type="similarity">
    <text evidence="9">Belongs to the cytorhabdovirus nucleocapsid protein family.</text>
</comment>
<dbReference type="GO" id="GO:0019013">
    <property type="term" value="C:viral nucleocapsid"/>
    <property type="evidence" value="ECO:0007669"/>
    <property type="project" value="UniProtKB-UniRule"/>
</dbReference>
<dbReference type="Proteomes" id="UP000203340">
    <property type="component" value="Genome"/>
</dbReference>
<evidence type="ECO:0000256" key="4">
    <source>
        <dbReference type="ARBA" id="ARBA00022844"/>
    </source>
</evidence>
<dbReference type="GO" id="GO:1990904">
    <property type="term" value="C:ribonucleoprotein complex"/>
    <property type="evidence" value="ECO:0007669"/>
    <property type="project" value="UniProtKB-UniRule"/>
</dbReference>
<dbReference type="RefSeq" id="YP_009300684.1">
    <property type="nucleotide sequence ID" value="NC_031225.1"/>
</dbReference>
<dbReference type="KEGG" id="vg:29122495"/>
<dbReference type="EMBL" id="KM817650">
    <property type="protein sequence ID" value="AJG39174.1"/>
    <property type="molecule type" value="Viral_cRNA"/>
</dbReference>
<sequence>MDTDRIKQLEEMKRKRALLKQANEAQKSQQAGTSGIVKDTTMTAQEKIVVDKTTKSKGKETVKPTTPKVDKYHDLAETRVSLKSTPKDWKDEDIKNVNIYGVKQLSISEIVRLGSNVFESISKSQFTSSHVDILLSLAVSLLEPGSTAETEKYVLIPLPSTVGNPIKNVSITASEAKSKEVSLFETRLKAARRNYETADESKKEKLAGMIEQLEADIATSQSSTKGAEKEVKPSNAEDAFVYSYMAAYFLRLYNKTSEAVVTKLEVAKKRAATWYDLPSNALDEIDLSADQASIIREAMSKKPEINKTWVLWCAYNENENKNLSQNAIGMLRYLAIQMFAYTSMHAYSFVVQMQTETGVSFRDILTELCCSATRAGVDQIAKILREYELTEGHPDRKTYFRYARVWDSGYFTSLQTSNCKMLAYVAAKTMKNLSSTNMSDPTEIFALQSVSEKMRSTLDGVADNLYDILMAKMTQDSDAGNSWKI</sequence>
<evidence type="ECO:0000256" key="9">
    <source>
        <dbReference type="RuleBase" id="RU369108"/>
    </source>
</evidence>
<name>A0A0B5KF14_9RHAB</name>
<keyword evidence="4 9" id="KW-0946">Virion</keyword>
<evidence type="ECO:0000256" key="8">
    <source>
        <dbReference type="ARBA" id="ARBA00033344"/>
    </source>
</evidence>
<dbReference type="Pfam" id="PF03216">
    <property type="entry name" value="Rhabdo_ncap_2"/>
    <property type="match status" value="1"/>
</dbReference>
<evidence type="ECO:0000313" key="10">
    <source>
        <dbReference type="EMBL" id="AJG39174.1"/>
    </source>
</evidence>
<keyword evidence="5 9" id="KW-0694">RNA-binding</keyword>
<dbReference type="GO" id="GO:0003723">
    <property type="term" value="F:RNA binding"/>
    <property type="evidence" value="ECO:0007669"/>
    <property type="project" value="UniProtKB-UniRule"/>
</dbReference>
<evidence type="ECO:0000256" key="1">
    <source>
        <dbReference type="ARBA" id="ARBA00014389"/>
    </source>
</evidence>
<evidence type="ECO:0000256" key="5">
    <source>
        <dbReference type="ARBA" id="ARBA00022884"/>
    </source>
</evidence>
<reference evidence="10 11" key="1">
    <citation type="journal article" date="2015" name="Elife">
        <title>Unprecedented genomic diversity of RNA viruses in arthropods reveals the ancestry of negative-sense RNA viruses.</title>
        <authorList>
            <person name="Li C.X."/>
            <person name="Shi M."/>
            <person name="Tian J.H."/>
            <person name="Lin X.D."/>
            <person name="Kang Y.J."/>
            <person name="Chen L.J."/>
            <person name="Qin X.C."/>
            <person name="Xu J."/>
            <person name="Holmes E.C."/>
            <person name="Zhang Y.Z."/>
        </authorList>
    </citation>
    <scope>NUCLEOTIDE SEQUENCE [LARGE SCALE GENOMIC DNA]</scope>
    <source>
        <strain evidence="10 11">YCYC03</strain>
    </source>
</reference>
<dbReference type="GeneID" id="29122495"/>
<protein>
    <recommendedName>
        <fullName evidence="1 9">Nucleoprotein</fullName>
        <shortName evidence="9">NP</shortName>
        <shortName evidence="9">Protein N</shortName>
    </recommendedName>
    <alternativeName>
        <fullName evidence="8 9">Nucleocapsid protein</fullName>
    </alternativeName>
</protein>
<evidence type="ECO:0000256" key="3">
    <source>
        <dbReference type="ARBA" id="ARBA00022561"/>
    </source>
</evidence>
<keyword evidence="7 9" id="KW-0687">Ribonucleoprotein</keyword>
<keyword evidence="6 9" id="KW-0543">Viral nucleoprotein</keyword>
<organism evidence="10 11">
    <name type="scientific">Wuhan Insect virus 4</name>
    <dbReference type="NCBI Taxonomy" id="1608109"/>
    <lineage>
        <taxon>Viruses</taxon>
        <taxon>Riboviria</taxon>
        <taxon>Orthornavirae</taxon>
        <taxon>Negarnaviricota</taxon>
        <taxon>Haploviricotina</taxon>
        <taxon>Monjiviricetes</taxon>
        <taxon>Mononegavirales</taxon>
        <taxon>Rhabdoviridae</taxon>
        <taxon>Betarhabdovirinae</taxon>
        <taxon>Alphacytorhabdovirus</taxon>
        <taxon>Alphacytorhabdovirus alphawuhaninsectum</taxon>
        <taxon>Cytorhabdovirus alphawuhaninsectum</taxon>
    </lineage>
</organism>
<comment type="subunit">
    <text evidence="9">Homomultimerizes to form the nucleocapsid. Binds to viral genomic RNA.</text>
</comment>
<accession>A0A0B5KF14</accession>
<dbReference type="GO" id="GO:0019029">
    <property type="term" value="C:helical viral capsid"/>
    <property type="evidence" value="ECO:0007669"/>
    <property type="project" value="UniProtKB-UniRule"/>
</dbReference>
<keyword evidence="3 9" id="KW-0167">Capsid protein</keyword>
<dbReference type="OrthoDB" id="14644at10239"/>
<proteinExistence type="inferred from homology"/>
<evidence type="ECO:0000256" key="2">
    <source>
        <dbReference type="ARBA" id="ARBA00022497"/>
    </source>
</evidence>
<evidence type="ECO:0000256" key="6">
    <source>
        <dbReference type="ARBA" id="ARBA00023086"/>
    </source>
</evidence>